<evidence type="ECO:0000256" key="1">
    <source>
        <dbReference type="SAM" id="MobiDB-lite"/>
    </source>
</evidence>
<feature type="compositionally biased region" description="Polar residues" evidence="1">
    <location>
        <begin position="30"/>
        <end position="43"/>
    </location>
</feature>
<name>A0AAV4XRE8_CAEEX</name>
<evidence type="ECO:0000313" key="3">
    <source>
        <dbReference type="Proteomes" id="UP001054945"/>
    </source>
</evidence>
<evidence type="ECO:0000313" key="2">
    <source>
        <dbReference type="EMBL" id="GIY96288.1"/>
    </source>
</evidence>
<protein>
    <submittedName>
        <fullName evidence="2">Uncharacterized protein</fullName>
    </submittedName>
</protein>
<comment type="caution">
    <text evidence="2">The sequence shown here is derived from an EMBL/GenBank/DDBJ whole genome shotgun (WGS) entry which is preliminary data.</text>
</comment>
<proteinExistence type="predicted"/>
<dbReference type="AlphaFoldDB" id="A0AAV4XRE8"/>
<accession>A0AAV4XRE8</accession>
<dbReference type="EMBL" id="BPLR01000645">
    <property type="protein sequence ID" value="GIY96288.1"/>
    <property type="molecule type" value="Genomic_DNA"/>
</dbReference>
<dbReference type="Proteomes" id="UP001054945">
    <property type="component" value="Unassembled WGS sequence"/>
</dbReference>
<keyword evidence="3" id="KW-1185">Reference proteome</keyword>
<organism evidence="2 3">
    <name type="scientific">Caerostris extrusa</name>
    <name type="common">Bark spider</name>
    <name type="synonym">Caerostris bankana</name>
    <dbReference type="NCBI Taxonomy" id="172846"/>
    <lineage>
        <taxon>Eukaryota</taxon>
        <taxon>Metazoa</taxon>
        <taxon>Ecdysozoa</taxon>
        <taxon>Arthropoda</taxon>
        <taxon>Chelicerata</taxon>
        <taxon>Arachnida</taxon>
        <taxon>Araneae</taxon>
        <taxon>Araneomorphae</taxon>
        <taxon>Entelegynae</taxon>
        <taxon>Araneoidea</taxon>
        <taxon>Araneidae</taxon>
        <taxon>Caerostris</taxon>
    </lineage>
</organism>
<reference evidence="2 3" key="1">
    <citation type="submission" date="2021-06" db="EMBL/GenBank/DDBJ databases">
        <title>Caerostris extrusa draft genome.</title>
        <authorList>
            <person name="Kono N."/>
            <person name="Arakawa K."/>
        </authorList>
    </citation>
    <scope>NUCLEOTIDE SEQUENCE [LARGE SCALE GENOMIC DNA]</scope>
</reference>
<gene>
    <name evidence="2" type="ORF">CEXT_49201</name>
</gene>
<sequence length="103" mass="11489">MDFVQERFLLGDLHPHDSTPCPKMPPPPHKQNNQVLGKTSSHSGVVITRGMENGGRTGWEDGAPAHALHPTTRSRVRAERVFGAKGALHLRHMSCRRRHDKSL</sequence>
<feature type="region of interest" description="Disordered" evidence="1">
    <location>
        <begin position="11"/>
        <end position="74"/>
    </location>
</feature>